<protein>
    <submittedName>
        <fullName evidence="1">Uncharacterized protein</fullName>
    </submittedName>
</protein>
<reference evidence="2" key="1">
    <citation type="submission" date="2023-05" db="EMBL/GenBank/DDBJ databases">
        <title>Draft genome of Pseudofrankia sp. BMG5.37.</title>
        <authorList>
            <person name="Gtari M."/>
            <person name="Ghodhbane F."/>
            <person name="Sbissi I."/>
        </authorList>
    </citation>
    <scope>NUCLEOTIDE SEQUENCE [LARGE SCALE GENOMIC DNA]</scope>
    <source>
        <strain evidence="2">BMG 814</strain>
    </source>
</reference>
<evidence type="ECO:0000313" key="2">
    <source>
        <dbReference type="Proteomes" id="UP001233673"/>
    </source>
</evidence>
<organism evidence="1 2">
    <name type="scientific">Blastococcus carthaginiensis</name>
    <dbReference type="NCBI Taxonomy" id="3050034"/>
    <lineage>
        <taxon>Bacteria</taxon>
        <taxon>Bacillati</taxon>
        <taxon>Actinomycetota</taxon>
        <taxon>Actinomycetes</taxon>
        <taxon>Geodermatophilales</taxon>
        <taxon>Geodermatophilaceae</taxon>
        <taxon>Blastococcus</taxon>
    </lineage>
</organism>
<keyword evidence="2" id="KW-1185">Reference proteome</keyword>
<dbReference type="Proteomes" id="UP001233673">
    <property type="component" value="Unassembled WGS sequence"/>
</dbReference>
<name>A0ABT9ID37_9ACTN</name>
<accession>A0ABT9ID37</accession>
<dbReference type="RefSeq" id="WP_306000122.1">
    <property type="nucleotide sequence ID" value="NZ_JASNFN010000013.1"/>
</dbReference>
<sequence length="196" mass="20651">MTGIVQHWGYSVAPSDEGWVWLPGTGDVAAWAQEICADLYVHGPEAAWLGAQLRSLGDALREGAPDLAALWVPDPAHGVLATLRADRYRLTTGLPELAAQERATAGRGLAPPAVDLVALPAGPALRVRRVERQADGPGEGLLVESVRHLVAPPGAVDADGVPTGVELVMAWTLLHEGEEFADMADRTAERFCVTAG</sequence>
<evidence type="ECO:0000313" key="1">
    <source>
        <dbReference type="EMBL" id="MDP5183497.1"/>
    </source>
</evidence>
<dbReference type="EMBL" id="JASNFN010000013">
    <property type="protein sequence ID" value="MDP5183497.1"/>
    <property type="molecule type" value="Genomic_DNA"/>
</dbReference>
<proteinExistence type="predicted"/>
<gene>
    <name evidence="1" type="ORF">QOZ88_12700</name>
</gene>
<comment type="caution">
    <text evidence="1">The sequence shown here is derived from an EMBL/GenBank/DDBJ whole genome shotgun (WGS) entry which is preliminary data.</text>
</comment>